<dbReference type="Proteomes" id="UP001630127">
    <property type="component" value="Unassembled WGS sequence"/>
</dbReference>
<comment type="caution">
    <text evidence="4">The sequence shown here is derived from an EMBL/GenBank/DDBJ whole genome shotgun (WGS) entry which is preliminary data.</text>
</comment>
<dbReference type="Gene3D" id="3.30.420.40">
    <property type="match status" value="1"/>
</dbReference>
<evidence type="ECO:0000256" key="3">
    <source>
        <dbReference type="SAM" id="MobiDB-lite"/>
    </source>
</evidence>
<dbReference type="GO" id="GO:0005524">
    <property type="term" value="F:ATP binding"/>
    <property type="evidence" value="ECO:0007669"/>
    <property type="project" value="UniProtKB-KW"/>
</dbReference>
<keyword evidence="2" id="KW-0067">ATP-binding</keyword>
<dbReference type="SUPFAM" id="SSF53067">
    <property type="entry name" value="Actin-like ATPase domain"/>
    <property type="match status" value="1"/>
</dbReference>
<dbReference type="InterPro" id="IPR043129">
    <property type="entry name" value="ATPase_NBD"/>
</dbReference>
<organism evidence="4 5">
    <name type="scientific">Cinchona calisaya</name>
    <dbReference type="NCBI Taxonomy" id="153742"/>
    <lineage>
        <taxon>Eukaryota</taxon>
        <taxon>Viridiplantae</taxon>
        <taxon>Streptophyta</taxon>
        <taxon>Embryophyta</taxon>
        <taxon>Tracheophyta</taxon>
        <taxon>Spermatophyta</taxon>
        <taxon>Magnoliopsida</taxon>
        <taxon>eudicotyledons</taxon>
        <taxon>Gunneridae</taxon>
        <taxon>Pentapetalae</taxon>
        <taxon>asterids</taxon>
        <taxon>lamiids</taxon>
        <taxon>Gentianales</taxon>
        <taxon>Rubiaceae</taxon>
        <taxon>Cinchonoideae</taxon>
        <taxon>Cinchoneae</taxon>
        <taxon>Cinchona</taxon>
    </lineage>
</organism>
<feature type="region of interest" description="Disordered" evidence="3">
    <location>
        <begin position="1"/>
        <end position="22"/>
    </location>
</feature>
<keyword evidence="5" id="KW-1185">Reference proteome</keyword>
<evidence type="ECO:0000256" key="1">
    <source>
        <dbReference type="ARBA" id="ARBA00022741"/>
    </source>
</evidence>
<evidence type="ECO:0000256" key="2">
    <source>
        <dbReference type="ARBA" id="ARBA00022840"/>
    </source>
</evidence>
<gene>
    <name evidence="4" type="ORF">ACH5RR_033283</name>
</gene>
<dbReference type="AlphaFoldDB" id="A0ABD2YLV1"/>
<proteinExistence type="predicted"/>
<evidence type="ECO:0008006" key="6">
    <source>
        <dbReference type="Google" id="ProtNLM"/>
    </source>
</evidence>
<protein>
    <recommendedName>
        <fullName evidence="6">Heat shock protein 70</fullName>
    </recommendedName>
</protein>
<dbReference type="Pfam" id="PF00012">
    <property type="entry name" value="HSP70"/>
    <property type="match status" value="1"/>
</dbReference>
<evidence type="ECO:0000313" key="5">
    <source>
        <dbReference type="Proteomes" id="UP001630127"/>
    </source>
</evidence>
<sequence>MATEPAYTVASDSETTGEEKTSSPLLEIAVGIDIGTSQCSIAVWNGSQVEIMKDTKNQKLMRSYVTFKNDIPSGGVSNQLAHEYEMLTGATVFNMKHLIGRLDTDPVVMQARTSHF</sequence>
<name>A0ABD2YLV1_9GENT</name>
<dbReference type="EMBL" id="JBJUIK010000013">
    <property type="protein sequence ID" value="KAL3507901.1"/>
    <property type="molecule type" value="Genomic_DNA"/>
</dbReference>
<accession>A0ABD2YLV1</accession>
<evidence type="ECO:0000313" key="4">
    <source>
        <dbReference type="EMBL" id="KAL3507901.1"/>
    </source>
</evidence>
<reference evidence="4 5" key="1">
    <citation type="submission" date="2024-11" db="EMBL/GenBank/DDBJ databases">
        <title>A near-complete genome assembly of Cinchona calisaya.</title>
        <authorList>
            <person name="Lian D.C."/>
            <person name="Zhao X.W."/>
            <person name="Wei L."/>
        </authorList>
    </citation>
    <scope>NUCLEOTIDE SEQUENCE [LARGE SCALE GENOMIC DNA]</scope>
    <source>
        <tissue evidence="4">Nenye</tissue>
    </source>
</reference>
<dbReference type="InterPro" id="IPR013126">
    <property type="entry name" value="Hsp_70_fam"/>
</dbReference>
<keyword evidence="1" id="KW-0547">Nucleotide-binding</keyword>